<sequence>RLMVWSGQSLYAWHVNRLIAPNERTTDEQKKRVGYFVFHNDQWWLVNEGLSGLILLPDRKKVGIGEKLLLEDNTQFILSSEDGGRLVVVQLLNN</sequence>
<reference evidence="1 2" key="1">
    <citation type="submission" date="2017-09" db="EMBL/GenBank/DDBJ databases">
        <title>Mdr eskape-Ghana.</title>
        <authorList>
            <person name="Agyepong N."/>
            <person name="Janice J."/>
            <person name="Samuelsen O."/>
            <person name="Owusu-Ofori A."/>
            <person name="Sundsfjord A."/>
            <person name="Essack S."/>
            <person name="Pedersen T."/>
        </authorList>
    </citation>
    <scope>NUCLEOTIDE SEQUENCE [LARGE SCALE GENOMIC DNA]</scope>
    <source>
        <strain evidence="1 2">46</strain>
    </source>
</reference>
<accession>A0A2A5MBI3</accession>
<dbReference type="AlphaFoldDB" id="A0A2A5MBI3"/>
<comment type="caution">
    <text evidence="1">The sequence shown here is derived from an EMBL/GenBank/DDBJ whole genome shotgun (WGS) entry which is preliminary data.</text>
</comment>
<gene>
    <name evidence="1" type="ORF">CP911_28405</name>
</gene>
<keyword evidence="1" id="KW-0808">Transferase</keyword>
<dbReference type="Proteomes" id="UP000217648">
    <property type="component" value="Unassembled WGS sequence"/>
</dbReference>
<name>A0A2A5MBI3_9ENTR</name>
<protein>
    <submittedName>
        <fullName evidence="1">Kinase</fullName>
    </submittedName>
</protein>
<organism evidence="1 2">
    <name type="scientific">Klebsiella quasipneumoniae</name>
    <dbReference type="NCBI Taxonomy" id="1463165"/>
    <lineage>
        <taxon>Bacteria</taxon>
        <taxon>Pseudomonadati</taxon>
        <taxon>Pseudomonadota</taxon>
        <taxon>Gammaproteobacteria</taxon>
        <taxon>Enterobacterales</taxon>
        <taxon>Enterobacteriaceae</taxon>
        <taxon>Klebsiella/Raoultella group</taxon>
        <taxon>Klebsiella</taxon>
        <taxon>Klebsiella pneumoniae complex</taxon>
    </lineage>
</organism>
<feature type="non-terminal residue" evidence="1">
    <location>
        <position position="1"/>
    </location>
</feature>
<evidence type="ECO:0000313" key="2">
    <source>
        <dbReference type="Proteomes" id="UP000217648"/>
    </source>
</evidence>
<proteinExistence type="predicted"/>
<dbReference type="GO" id="GO:0016301">
    <property type="term" value="F:kinase activity"/>
    <property type="evidence" value="ECO:0007669"/>
    <property type="project" value="UniProtKB-KW"/>
</dbReference>
<keyword evidence="1" id="KW-0418">Kinase</keyword>
<dbReference type="EMBL" id="NXHG01000049">
    <property type="protein sequence ID" value="PCM58274.1"/>
    <property type="molecule type" value="Genomic_DNA"/>
</dbReference>
<evidence type="ECO:0000313" key="1">
    <source>
        <dbReference type="EMBL" id="PCM58274.1"/>
    </source>
</evidence>